<organism evidence="1 2">
    <name type="scientific">Caenorhabditis remanei</name>
    <name type="common">Caenorhabditis vulgaris</name>
    <dbReference type="NCBI Taxonomy" id="31234"/>
    <lineage>
        <taxon>Eukaryota</taxon>
        <taxon>Metazoa</taxon>
        <taxon>Ecdysozoa</taxon>
        <taxon>Nematoda</taxon>
        <taxon>Chromadorea</taxon>
        <taxon>Rhabditida</taxon>
        <taxon>Rhabditina</taxon>
        <taxon>Rhabditomorpha</taxon>
        <taxon>Rhabditoidea</taxon>
        <taxon>Rhabditidae</taxon>
        <taxon>Peloderinae</taxon>
        <taxon>Caenorhabditis</taxon>
    </lineage>
</organism>
<reference evidence="1 2" key="1">
    <citation type="submission" date="2019-12" db="EMBL/GenBank/DDBJ databases">
        <title>Chromosome-level assembly of the Caenorhabditis remanei genome.</title>
        <authorList>
            <person name="Teterina A.A."/>
            <person name="Willis J.H."/>
            <person name="Phillips P.C."/>
        </authorList>
    </citation>
    <scope>NUCLEOTIDE SEQUENCE [LARGE SCALE GENOMIC DNA]</scope>
    <source>
        <strain evidence="1 2">PX506</strain>
        <tissue evidence="1">Whole organism</tissue>
    </source>
</reference>
<dbReference type="CTD" id="78777726"/>
<dbReference type="EMBL" id="WUAV01000006">
    <property type="protein sequence ID" value="KAF1747411.1"/>
    <property type="molecule type" value="Genomic_DNA"/>
</dbReference>
<dbReference type="GeneID" id="78777726"/>
<dbReference type="RefSeq" id="XP_053579169.1">
    <property type="nucleotide sequence ID" value="XM_053735603.1"/>
</dbReference>
<evidence type="ECO:0000313" key="2">
    <source>
        <dbReference type="Proteomes" id="UP000483820"/>
    </source>
</evidence>
<comment type="caution">
    <text evidence="1">The sequence shown here is derived from an EMBL/GenBank/DDBJ whole genome shotgun (WGS) entry which is preliminary data.</text>
</comment>
<dbReference type="Proteomes" id="UP000483820">
    <property type="component" value="Chromosome X"/>
</dbReference>
<sequence>MNLTNIFKLDMVDRRCHLPPQKNRRHGNLALAFFRFLVELNQSQLLSVVVEQQRLVQLALEQHTPLLGIEDVLRLE</sequence>
<gene>
    <name evidence="1" type="ORF">GCK72_023873</name>
</gene>
<accession>A0A6A5FYB9</accession>
<dbReference type="KEGG" id="crq:GCK72_023873"/>
<dbReference type="AlphaFoldDB" id="A0A6A5FYB9"/>
<evidence type="ECO:0000313" key="1">
    <source>
        <dbReference type="EMBL" id="KAF1747411.1"/>
    </source>
</evidence>
<name>A0A6A5FYB9_CAERE</name>
<proteinExistence type="predicted"/>
<protein>
    <submittedName>
        <fullName evidence="1">Uncharacterized protein</fullName>
    </submittedName>
</protein>